<comment type="caution">
    <text evidence="1">The sequence shown here is derived from an EMBL/GenBank/DDBJ whole genome shotgun (WGS) entry which is preliminary data.</text>
</comment>
<keyword evidence="2" id="KW-1185">Reference proteome</keyword>
<reference evidence="1" key="1">
    <citation type="submission" date="2023-08" db="EMBL/GenBank/DDBJ databases">
        <title>Draft sequence of the Babesia gibsoni genome.</title>
        <authorList>
            <person name="Yamagishi J.Y."/>
            <person name="Xuan X.X."/>
        </authorList>
    </citation>
    <scope>NUCLEOTIDE SEQUENCE</scope>
    <source>
        <strain evidence="1">Azabu</strain>
    </source>
</reference>
<sequence length="129" mass="14302">MIGVAASNDFPSIDDSVISSGERLQPGEQHLELPNWAIPQATSMINKVIDEESDTGLMESEKDKVAWDSSREKLYPINLGRNEFTDNEAIKFGLEGLIPALEKSIDGYPPIVSQDHLDVDLLKKCITEM</sequence>
<gene>
    <name evidence="1" type="ORF">BgAZ_301270</name>
</gene>
<proteinExistence type="predicted"/>
<dbReference type="EMBL" id="JAVEPI010000003">
    <property type="protein sequence ID" value="KAK1442609.1"/>
    <property type="molecule type" value="Genomic_DNA"/>
</dbReference>
<dbReference type="AlphaFoldDB" id="A0AAD8PDC8"/>
<dbReference type="Proteomes" id="UP001230268">
    <property type="component" value="Unassembled WGS sequence"/>
</dbReference>
<accession>A0AAD8PDC8</accession>
<name>A0AAD8PDC8_BABGI</name>
<protein>
    <submittedName>
        <fullName evidence="1">Uncharacterized protein</fullName>
    </submittedName>
</protein>
<organism evidence="1 2">
    <name type="scientific">Babesia gibsoni</name>
    <dbReference type="NCBI Taxonomy" id="33632"/>
    <lineage>
        <taxon>Eukaryota</taxon>
        <taxon>Sar</taxon>
        <taxon>Alveolata</taxon>
        <taxon>Apicomplexa</taxon>
        <taxon>Aconoidasida</taxon>
        <taxon>Piroplasmida</taxon>
        <taxon>Babesiidae</taxon>
        <taxon>Babesia</taxon>
    </lineage>
</organism>
<evidence type="ECO:0000313" key="1">
    <source>
        <dbReference type="EMBL" id="KAK1442609.1"/>
    </source>
</evidence>
<evidence type="ECO:0000313" key="2">
    <source>
        <dbReference type="Proteomes" id="UP001230268"/>
    </source>
</evidence>